<dbReference type="PANTHER" id="PTHR33121">
    <property type="entry name" value="CYCLIC DI-GMP PHOSPHODIESTERASE PDEF"/>
    <property type="match status" value="1"/>
</dbReference>
<dbReference type="SUPFAM" id="SSF55073">
    <property type="entry name" value="Nucleotide cyclase"/>
    <property type="match status" value="1"/>
</dbReference>
<dbReference type="PROSITE" id="PS50883">
    <property type="entry name" value="EAL"/>
    <property type="match status" value="1"/>
</dbReference>
<dbReference type="InterPro" id="IPR029787">
    <property type="entry name" value="Nucleotide_cyclase"/>
</dbReference>
<dbReference type="Pfam" id="PF00990">
    <property type="entry name" value="GGDEF"/>
    <property type="match status" value="1"/>
</dbReference>
<evidence type="ECO:0000259" key="7">
    <source>
        <dbReference type="PROSITE" id="PS50887"/>
    </source>
</evidence>
<feature type="domain" description="EAL" evidence="6">
    <location>
        <begin position="636"/>
        <end position="890"/>
    </location>
</feature>
<dbReference type="SMART" id="SM00052">
    <property type="entry name" value="EAL"/>
    <property type="match status" value="1"/>
</dbReference>
<evidence type="ECO:0000259" key="5">
    <source>
        <dbReference type="PROSITE" id="PS50110"/>
    </source>
</evidence>
<dbReference type="GO" id="GO:0071111">
    <property type="term" value="F:cyclic-guanylate-specific phosphodiesterase activity"/>
    <property type="evidence" value="ECO:0007669"/>
    <property type="project" value="InterPro"/>
</dbReference>
<dbReference type="Pfam" id="PF00563">
    <property type="entry name" value="EAL"/>
    <property type="match status" value="1"/>
</dbReference>
<dbReference type="PANTHER" id="PTHR33121:SF79">
    <property type="entry name" value="CYCLIC DI-GMP PHOSPHODIESTERASE PDED-RELATED"/>
    <property type="match status" value="1"/>
</dbReference>
<dbReference type="Gene3D" id="3.30.70.270">
    <property type="match status" value="1"/>
</dbReference>
<keyword evidence="4" id="KW-0812">Transmembrane</keyword>
<feature type="domain" description="Response regulatory" evidence="5">
    <location>
        <begin position="910"/>
        <end position="1025"/>
    </location>
</feature>
<dbReference type="Proteomes" id="UP000450676">
    <property type="component" value="Unassembled WGS sequence"/>
</dbReference>
<evidence type="ECO:0000256" key="3">
    <source>
        <dbReference type="PROSITE-ProRule" id="PRU00169"/>
    </source>
</evidence>
<dbReference type="Pfam" id="PF00072">
    <property type="entry name" value="Response_reg"/>
    <property type="match status" value="1"/>
</dbReference>
<reference evidence="8 9" key="1">
    <citation type="submission" date="2019-12" db="EMBL/GenBank/DDBJ databases">
        <title>Novel species isolated from a subtropical stream in China.</title>
        <authorList>
            <person name="Lu H."/>
        </authorList>
    </citation>
    <scope>NUCLEOTIDE SEQUENCE [LARGE SCALE GENOMIC DNA]</scope>
    <source>
        <strain evidence="8 9">FT127W</strain>
    </source>
</reference>
<dbReference type="InterPro" id="IPR001789">
    <property type="entry name" value="Sig_transdc_resp-reg_receiver"/>
</dbReference>
<dbReference type="SUPFAM" id="SSF55781">
    <property type="entry name" value="GAF domain-like"/>
    <property type="match status" value="1"/>
</dbReference>
<dbReference type="SUPFAM" id="SSF52172">
    <property type="entry name" value="CheY-like"/>
    <property type="match status" value="1"/>
</dbReference>
<dbReference type="Gene3D" id="3.30.450.40">
    <property type="match status" value="1"/>
</dbReference>
<comment type="caution">
    <text evidence="3">Lacks conserved residue(s) required for the propagation of feature annotation.</text>
</comment>
<dbReference type="CDD" id="cd01949">
    <property type="entry name" value="GGDEF"/>
    <property type="match status" value="1"/>
</dbReference>
<evidence type="ECO:0000256" key="2">
    <source>
        <dbReference type="ARBA" id="ARBA00022777"/>
    </source>
</evidence>
<keyword evidence="9" id="KW-1185">Reference proteome</keyword>
<dbReference type="InterPro" id="IPR001633">
    <property type="entry name" value="EAL_dom"/>
</dbReference>
<comment type="caution">
    <text evidence="8">The sequence shown here is derived from an EMBL/GenBank/DDBJ whole genome shotgun (WGS) entry which is preliminary data.</text>
</comment>
<dbReference type="EMBL" id="WWCU01000004">
    <property type="protein sequence ID" value="MYN06918.1"/>
    <property type="molecule type" value="Genomic_DNA"/>
</dbReference>
<dbReference type="RefSeq" id="WP_161071292.1">
    <property type="nucleotide sequence ID" value="NZ_WWCU01000004.1"/>
</dbReference>
<feature type="transmembrane region" description="Helical" evidence="4">
    <location>
        <begin position="157"/>
        <end position="180"/>
    </location>
</feature>
<dbReference type="InterPro" id="IPR035919">
    <property type="entry name" value="EAL_sf"/>
</dbReference>
<keyword evidence="1" id="KW-0808">Transferase</keyword>
<dbReference type="InterPro" id="IPR043128">
    <property type="entry name" value="Rev_trsase/Diguanyl_cyclase"/>
</dbReference>
<dbReference type="PROSITE" id="PS50110">
    <property type="entry name" value="RESPONSE_REGULATORY"/>
    <property type="match status" value="1"/>
</dbReference>
<dbReference type="Gene3D" id="3.40.50.2300">
    <property type="match status" value="1"/>
</dbReference>
<proteinExistence type="predicted"/>
<dbReference type="SUPFAM" id="SSF141868">
    <property type="entry name" value="EAL domain-like"/>
    <property type="match status" value="1"/>
</dbReference>
<name>A0A7X4H927_9BURK</name>
<dbReference type="InterPro" id="IPR029016">
    <property type="entry name" value="GAF-like_dom_sf"/>
</dbReference>
<evidence type="ECO:0000256" key="1">
    <source>
        <dbReference type="ARBA" id="ARBA00022679"/>
    </source>
</evidence>
<dbReference type="PROSITE" id="PS50887">
    <property type="entry name" value="GGDEF"/>
    <property type="match status" value="1"/>
</dbReference>
<feature type="domain" description="GGDEF" evidence="7">
    <location>
        <begin position="486"/>
        <end position="627"/>
    </location>
</feature>
<dbReference type="Pfam" id="PF13185">
    <property type="entry name" value="GAF_2"/>
    <property type="match status" value="1"/>
</dbReference>
<feature type="transmembrane region" description="Helical" evidence="4">
    <location>
        <begin position="20"/>
        <end position="45"/>
    </location>
</feature>
<dbReference type="InterPro" id="IPR003018">
    <property type="entry name" value="GAF"/>
</dbReference>
<dbReference type="AlphaFoldDB" id="A0A7X4H927"/>
<keyword evidence="4" id="KW-0472">Membrane</keyword>
<gene>
    <name evidence="8" type="ORF">GTP77_06155</name>
</gene>
<dbReference type="InterPro" id="IPR011006">
    <property type="entry name" value="CheY-like_superfamily"/>
</dbReference>
<evidence type="ECO:0000259" key="6">
    <source>
        <dbReference type="PROSITE" id="PS50883"/>
    </source>
</evidence>
<evidence type="ECO:0000313" key="9">
    <source>
        <dbReference type="Proteomes" id="UP000450676"/>
    </source>
</evidence>
<protein>
    <submittedName>
        <fullName evidence="8">EAL domain-containing protein</fullName>
    </submittedName>
</protein>
<dbReference type="InterPro" id="IPR000160">
    <property type="entry name" value="GGDEF_dom"/>
</dbReference>
<evidence type="ECO:0000313" key="8">
    <source>
        <dbReference type="EMBL" id="MYN06918.1"/>
    </source>
</evidence>
<keyword evidence="2" id="KW-0418">Kinase</keyword>
<dbReference type="CDD" id="cd01948">
    <property type="entry name" value="EAL"/>
    <property type="match status" value="1"/>
</dbReference>
<organism evidence="8 9">
    <name type="scientific">Pseudoduganella aquatica</name>
    <dbReference type="NCBI Taxonomy" id="2660641"/>
    <lineage>
        <taxon>Bacteria</taxon>
        <taxon>Pseudomonadati</taxon>
        <taxon>Pseudomonadota</taxon>
        <taxon>Betaproteobacteria</taxon>
        <taxon>Burkholderiales</taxon>
        <taxon>Oxalobacteraceae</taxon>
        <taxon>Telluria group</taxon>
        <taxon>Pseudoduganella</taxon>
    </lineage>
</organism>
<sequence>MSLLAEFDSRLARLSLHSRLWAVVASLAMPMLAAALLAGFVHLYAVHAWRAYSGQEQYAVQLAHKAGADLRLLDAPATRAAALLALRAQMRDVAGLSGESSVRRAAQAVTASSYEYEEKAKAGAAPQAANTLAPLLDTLSTRAADASERARERASQLALTALVAMFLLPALATGAGILVARRFTHSIDGTLRDCIAFAGAIASENFSHGGSHARAGARAKRLDADADSASEFDILVRSMNRIADETSIAAKRHADNNARLRRLERAWALLSACWQSQLRAQDEKELLAAVCAHLCEHGGYRAAWVGYARQDEKFSVEVAAHGGTDANYVHKLALSWGEEVHEQGGFGTAIHQNRTMTTNQLVTDLVFNAADRPAVPHGLLAAAALPLRTDPESAPFGVLGIYSVHAESFDDEELKLLQTLADDLVLGIGRTKLHAQCVAVAAAAEAEAEERAAHPVYFDDLTGLATLATLQRKVAPLAAQAAAAHRKLGALHVNLDSFDMINEKLGREVADQVLVQAALRLAQAAGEKAVLARPGADEFIVLLPCLVSAAHAGKIAARVAAALAQPVDASLLPPDTPLLKLMCSTGIGLYPDDTGDGDDGGPLLAHAAEAMQQAKQQGGNTYRYYATALNAQVAQRGAMELELGRALERRELLLYYQPQASLAHGGVTCAEAMLRWQHPQRGVLAPQDFIRQAEETGLVLPFGAWAIERACRQLKEWADQGLHMPPVAVNLSASQFSLPGLADTVRHALESSGVPAASLVLEVGEQGLMHNPDAAAATLRQLKELGVGLVLDDFGSSQASLYCLKEFPFDRLKLDPALVHELGVSPGAAVLCGAIVSMAHTLGGKVLADGVETEAQLHSLQQRHCDAVQGALFSKALPAEGYAALLASGKKLPVTAKATQAPEPSAVTHTLLLVDAEAATLRALNRVLKGDGSKILAASSGADALALLEINPVQAVVCGERLSDMSGVDFLAQAAEQRPGAERILLTGDDSYAAALDALNSGAARRIFPKPWSDAQLRDCVYQPLLQV</sequence>
<keyword evidence="4" id="KW-1133">Transmembrane helix</keyword>
<dbReference type="GO" id="GO:0016301">
    <property type="term" value="F:kinase activity"/>
    <property type="evidence" value="ECO:0007669"/>
    <property type="project" value="UniProtKB-KW"/>
</dbReference>
<dbReference type="InterPro" id="IPR050706">
    <property type="entry name" value="Cyclic-di-GMP_PDE-like"/>
</dbReference>
<dbReference type="SMART" id="SM00267">
    <property type="entry name" value="GGDEF"/>
    <property type="match status" value="1"/>
</dbReference>
<dbReference type="Gene3D" id="3.20.20.450">
    <property type="entry name" value="EAL domain"/>
    <property type="match status" value="1"/>
</dbReference>
<evidence type="ECO:0000256" key="4">
    <source>
        <dbReference type="SAM" id="Phobius"/>
    </source>
</evidence>
<dbReference type="GO" id="GO:0000160">
    <property type="term" value="P:phosphorelay signal transduction system"/>
    <property type="evidence" value="ECO:0007669"/>
    <property type="project" value="InterPro"/>
</dbReference>
<accession>A0A7X4H927</accession>
<dbReference type="NCBIfam" id="TIGR00254">
    <property type="entry name" value="GGDEF"/>
    <property type="match status" value="1"/>
</dbReference>
<dbReference type="SMART" id="SM00448">
    <property type="entry name" value="REC"/>
    <property type="match status" value="1"/>
</dbReference>